<dbReference type="AlphaFoldDB" id="A0A5B8UX84"/>
<feature type="transmembrane region" description="Helical" evidence="1">
    <location>
        <begin position="67"/>
        <end position="84"/>
    </location>
</feature>
<dbReference type="OrthoDB" id="673526at2"/>
<dbReference type="EMBL" id="CP042436">
    <property type="protein sequence ID" value="QEC63518.1"/>
    <property type="molecule type" value="Genomic_DNA"/>
</dbReference>
<evidence type="ECO:0000256" key="1">
    <source>
        <dbReference type="SAM" id="Phobius"/>
    </source>
</evidence>
<keyword evidence="1" id="KW-1133">Transmembrane helix</keyword>
<keyword evidence="1" id="KW-0812">Transmembrane</keyword>
<dbReference type="PANTHER" id="PTHR36974:SF1">
    <property type="entry name" value="DOXX FAMILY MEMBRANE PROTEIN"/>
    <property type="match status" value="1"/>
</dbReference>
<protein>
    <recommendedName>
        <fullName evidence="4">DoxX family membrane protein</fullName>
    </recommendedName>
</protein>
<reference evidence="2 3" key="1">
    <citation type="journal article" date="2017" name="Curr. Microbiol.">
        <title>Mucilaginibacter ginsenosidivorans sp. nov., Isolated from Soil of Ginseng Field.</title>
        <authorList>
            <person name="Kim M.M."/>
            <person name="Siddiqi M.Z."/>
            <person name="Im W.T."/>
        </authorList>
    </citation>
    <scope>NUCLEOTIDE SEQUENCE [LARGE SCALE GENOMIC DNA]</scope>
    <source>
        <strain evidence="2 3">Gsoil 3017</strain>
    </source>
</reference>
<dbReference type="RefSeq" id="WP_147032093.1">
    <property type="nucleotide sequence ID" value="NZ_CP042436.1"/>
</dbReference>
<evidence type="ECO:0000313" key="2">
    <source>
        <dbReference type="EMBL" id="QEC63518.1"/>
    </source>
</evidence>
<organism evidence="2 3">
    <name type="scientific">Mucilaginibacter ginsenosidivorans</name>
    <dbReference type="NCBI Taxonomy" id="398053"/>
    <lineage>
        <taxon>Bacteria</taxon>
        <taxon>Pseudomonadati</taxon>
        <taxon>Bacteroidota</taxon>
        <taxon>Sphingobacteriia</taxon>
        <taxon>Sphingobacteriales</taxon>
        <taxon>Sphingobacteriaceae</taxon>
        <taxon>Mucilaginibacter</taxon>
    </lineage>
</organism>
<keyword evidence="3" id="KW-1185">Reference proteome</keyword>
<accession>A0A5B8UX84</accession>
<evidence type="ECO:0008006" key="4">
    <source>
        <dbReference type="Google" id="ProtNLM"/>
    </source>
</evidence>
<dbReference type="KEGG" id="mgin:FRZ54_13330"/>
<sequence>MKPLAVLLITFLLLFFGCRFIQGEWNYIFAGNIAMAVMLLFTAMGHFKFSEGMSMMVPEFIPAKKQLIYLTGFMEVAFAIGLCIPDTRRLAADLLILFFLLVLPANINAAQKSVDYQNATYQGRGVGYLWLRIPMQVFFILWVAYFGMILK</sequence>
<dbReference type="PROSITE" id="PS51257">
    <property type="entry name" value="PROKAR_LIPOPROTEIN"/>
    <property type="match status" value="1"/>
</dbReference>
<feature type="transmembrane region" description="Helical" evidence="1">
    <location>
        <begin position="129"/>
        <end position="150"/>
    </location>
</feature>
<dbReference type="PANTHER" id="PTHR36974">
    <property type="entry name" value="MEMBRANE PROTEIN-RELATED"/>
    <property type="match status" value="1"/>
</dbReference>
<evidence type="ECO:0000313" key="3">
    <source>
        <dbReference type="Proteomes" id="UP000321479"/>
    </source>
</evidence>
<gene>
    <name evidence="2" type="ORF">FRZ54_13330</name>
</gene>
<feature type="transmembrane region" description="Helical" evidence="1">
    <location>
        <begin position="90"/>
        <end position="109"/>
    </location>
</feature>
<name>A0A5B8UX84_9SPHI</name>
<feature type="transmembrane region" description="Helical" evidence="1">
    <location>
        <begin position="29"/>
        <end position="47"/>
    </location>
</feature>
<dbReference type="Proteomes" id="UP000321479">
    <property type="component" value="Chromosome"/>
</dbReference>
<proteinExistence type="predicted"/>
<keyword evidence="1" id="KW-0472">Membrane</keyword>